<keyword evidence="3" id="KW-1185">Reference proteome</keyword>
<dbReference type="eggNOG" id="COG1479">
    <property type="taxonomic scope" value="Bacteria"/>
</dbReference>
<name>D8MMM8_ERWBE</name>
<gene>
    <name evidence="2" type="ordered locus">EbC_05540</name>
</gene>
<accession>D8MMM8</accession>
<dbReference type="PANTHER" id="PTHR39639">
    <property type="entry name" value="CHROMOSOME 16, WHOLE GENOME SHOTGUN SEQUENCE"/>
    <property type="match status" value="1"/>
</dbReference>
<dbReference type="GeneID" id="90510555"/>
<evidence type="ECO:0000313" key="2">
    <source>
        <dbReference type="EMBL" id="CAX58085.1"/>
    </source>
</evidence>
<evidence type="ECO:0000259" key="1">
    <source>
        <dbReference type="Pfam" id="PF03235"/>
    </source>
</evidence>
<dbReference type="InterPro" id="IPR004919">
    <property type="entry name" value="GmrSD_N"/>
</dbReference>
<evidence type="ECO:0000313" key="3">
    <source>
        <dbReference type="Proteomes" id="UP000008793"/>
    </source>
</evidence>
<dbReference type="AlphaFoldDB" id="D8MMM8"/>
<dbReference type="Pfam" id="PF03235">
    <property type="entry name" value="GmrSD_N"/>
    <property type="match status" value="1"/>
</dbReference>
<dbReference type="Proteomes" id="UP000008793">
    <property type="component" value="Chromosome"/>
</dbReference>
<feature type="domain" description="GmrSD restriction endonucleases N-terminal" evidence="1">
    <location>
        <begin position="31"/>
        <end position="182"/>
    </location>
</feature>
<protein>
    <submittedName>
        <fullName evidence="2">Conserved uncharacterized protein</fullName>
    </submittedName>
</protein>
<proteinExistence type="predicted"/>
<dbReference type="EMBL" id="FP236843">
    <property type="protein sequence ID" value="CAX58085.1"/>
    <property type="molecule type" value="Genomic_DNA"/>
</dbReference>
<dbReference type="HOGENOM" id="CLU_038557_2_0_6"/>
<dbReference type="RefSeq" id="WP_013200590.1">
    <property type="nucleotide sequence ID" value="NC_014306.1"/>
</dbReference>
<reference evidence="2 3" key="1">
    <citation type="journal article" date="2010" name="BMC Genomics">
        <title>Genome comparison of the epiphytic bacteria Erwinia billingiae and E. tasmaniensis with the pear pathogen E. pyrifoliae.</title>
        <authorList>
            <person name="Kube M."/>
            <person name="Migdoll A.M."/>
            <person name="Gehring I."/>
            <person name="Heitmann K."/>
            <person name="Mayer Y."/>
            <person name="Kuhl H."/>
            <person name="Knaust F."/>
            <person name="Geider K."/>
            <person name="Reinhardt R."/>
        </authorList>
    </citation>
    <scope>NUCLEOTIDE SEQUENCE [LARGE SCALE GENOMIC DNA]</scope>
    <source>
        <strain evidence="2 3">Eb661</strain>
    </source>
</reference>
<dbReference type="PANTHER" id="PTHR39639:SF1">
    <property type="entry name" value="DUF262 DOMAIN-CONTAINING PROTEIN"/>
    <property type="match status" value="1"/>
</dbReference>
<organism evidence="3">
    <name type="scientific">Erwinia billingiae (strain Eb661)</name>
    <dbReference type="NCBI Taxonomy" id="634500"/>
    <lineage>
        <taxon>Bacteria</taxon>
        <taxon>Pseudomonadati</taxon>
        <taxon>Pseudomonadota</taxon>
        <taxon>Gammaproteobacteria</taxon>
        <taxon>Enterobacterales</taxon>
        <taxon>Erwiniaceae</taxon>
        <taxon>Erwinia</taxon>
    </lineage>
</organism>
<dbReference type="KEGG" id="ebi:EbC_05540"/>
<sequence length="361" mass="41798">MEIQVELKEAKREIVKDSFDMSIGELTRIYERDELIINPVYQRLFRWDESQKTRFIESILLGIPLPPIFVFTDENGRWEVIDGLQRLSTIFEFVGCLKKDDTIAPAFIPSGTHLLPSLDGMSWSDNDDARKTMPLAVKLDFERSRLRVEILKKESDEKTKYELFERLNTGGSILTEQEVRNCVMIMLNKELFDLFTLLSEHPEFKQITLQTEKSISEQKPLELTLRFLAYRYSPFDKSTDINEWLNTISRAIASDPDYNIERESAIFKRTFDLLARKVGTDAFKKFDGQVFSRGFLISAYEVITHGVSKNIDVLESVDDGYLVEKIKELWSNDGFTKYARAGVSGPTRLVNTLPNAEVWMR</sequence>